<evidence type="ECO:0000313" key="1">
    <source>
        <dbReference type="EMBL" id="GAA4241138.1"/>
    </source>
</evidence>
<keyword evidence="2" id="KW-1185">Reference proteome</keyword>
<gene>
    <name evidence="1" type="ORF">GCM10022292_06360</name>
</gene>
<accession>A0ABP8CMM8</accession>
<protein>
    <submittedName>
        <fullName evidence="1">Uncharacterized protein</fullName>
    </submittedName>
</protein>
<name>A0ABP8CMM8_9FLAO</name>
<proteinExistence type="predicted"/>
<evidence type="ECO:0000313" key="2">
    <source>
        <dbReference type="Proteomes" id="UP001501682"/>
    </source>
</evidence>
<comment type="caution">
    <text evidence="1">The sequence shown here is derived from an EMBL/GenBank/DDBJ whole genome shotgun (WGS) entry which is preliminary data.</text>
</comment>
<sequence length="257" mass="28554">MFNLKFDIMAQQTGIIPLVGTLNGINFYYLNGKPIARKAGGGFTKKAIKSKSSMQRVRENANEFGHCSAVNKAFRFALSPFYKGHKFTHFHSRLMGLFTRIKALDTTHKRGERCVFEGIGQVQGLQLLQQFSYTPACDVRRILPFEFHVSDTDFRLTISDFDITQVGFADGATHMALTYGVLDFDFEHLNYALHLAPSLVLDRANASSTLVLEPDTLPNGLGTALCVLGVRFYQEVDGALYVLNAKDSVGITVLKCV</sequence>
<organism evidence="1 2">
    <name type="scientific">Winogradskyella damuponensis</name>
    <dbReference type="NCBI Taxonomy" id="943939"/>
    <lineage>
        <taxon>Bacteria</taxon>
        <taxon>Pseudomonadati</taxon>
        <taxon>Bacteroidota</taxon>
        <taxon>Flavobacteriia</taxon>
        <taxon>Flavobacteriales</taxon>
        <taxon>Flavobacteriaceae</taxon>
        <taxon>Winogradskyella</taxon>
    </lineage>
</organism>
<dbReference type="Proteomes" id="UP001501682">
    <property type="component" value="Unassembled WGS sequence"/>
</dbReference>
<reference evidence="2" key="1">
    <citation type="journal article" date="2019" name="Int. J. Syst. Evol. Microbiol.">
        <title>The Global Catalogue of Microorganisms (GCM) 10K type strain sequencing project: providing services to taxonomists for standard genome sequencing and annotation.</title>
        <authorList>
            <consortium name="The Broad Institute Genomics Platform"/>
            <consortium name="The Broad Institute Genome Sequencing Center for Infectious Disease"/>
            <person name="Wu L."/>
            <person name="Ma J."/>
        </authorList>
    </citation>
    <scope>NUCLEOTIDE SEQUENCE [LARGE SCALE GENOMIC DNA]</scope>
    <source>
        <strain evidence="2">JCM 17633</strain>
    </source>
</reference>
<dbReference type="EMBL" id="BAABCB010000005">
    <property type="protein sequence ID" value="GAA4241138.1"/>
    <property type="molecule type" value="Genomic_DNA"/>
</dbReference>